<dbReference type="Gene3D" id="3.30.70.100">
    <property type="match status" value="1"/>
</dbReference>
<keyword evidence="1" id="KW-0963">Cytoplasm</keyword>
<evidence type="ECO:0000256" key="5">
    <source>
        <dbReference type="NCBIfam" id="TIGR02625"/>
    </source>
</evidence>
<keyword evidence="7" id="KW-1185">Reference proteome</keyword>
<organism evidence="6 7">
    <name type="scientific">Enterovibrio nigricans DSM 22720</name>
    <dbReference type="NCBI Taxonomy" id="1121868"/>
    <lineage>
        <taxon>Bacteria</taxon>
        <taxon>Pseudomonadati</taxon>
        <taxon>Pseudomonadota</taxon>
        <taxon>Gammaproteobacteria</taxon>
        <taxon>Vibrionales</taxon>
        <taxon>Vibrionaceae</taxon>
        <taxon>Enterovibrio</taxon>
    </lineage>
</organism>
<dbReference type="AlphaFoldDB" id="A0A1T4UL05"/>
<name>A0A1T4UL05_9GAMM</name>
<dbReference type="OrthoDB" id="9799608at2"/>
<keyword evidence="3" id="KW-0119">Carbohydrate metabolism</keyword>
<keyword evidence="2" id="KW-0413">Isomerase</keyword>
<dbReference type="InterPro" id="IPR011008">
    <property type="entry name" value="Dimeric_a/b-barrel"/>
</dbReference>
<accession>A0A1T4UL05</accession>
<gene>
    <name evidence="6" type="ORF">SAMN02745132_01956</name>
</gene>
<dbReference type="EC" id="5.1.3.32" evidence="5"/>
<keyword evidence="4" id="KW-0684">Rhamnose metabolism</keyword>
<dbReference type="GO" id="GO:0019301">
    <property type="term" value="P:rhamnose catabolic process"/>
    <property type="evidence" value="ECO:0007669"/>
    <property type="project" value="UniProtKB-UniRule"/>
</dbReference>
<evidence type="ECO:0000313" key="6">
    <source>
        <dbReference type="EMBL" id="SKA53379.1"/>
    </source>
</evidence>
<dbReference type="InterPro" id="IPR008000">
    <property type="entry name" value="Rham/fucose_mutarotase"/>
</dbReference>
<evidence type="ECO:0000313" key="7">
    <source>
        <dbReference type="Proteomes" id="UP000190162"/>
    </source>
</evidence>
<dbReference type="GO" id="GO:0005737">
    <property type="term" value="C:cytoplasm"/>
    <property type="evidence" value="ECO:0007669"/>
    <property type="project" value="InterPro"/>
</dbReference>
<proteinExistence type="predicted"/>
<dbReference type="GO" id="GO:0062192">
    <property type="term" value="F:L-rhamnose mutarotase activity"/>
    <property type="evidence" value="ECO:0007669"/>
    <property type="project" value="UniProtKB-UniRule"/>
</dbReference>
<evidence type="ECO:0000256" key="3">
    <source>
        <dbReference type="ARBA" id="ARBA00023277"/>
    </source>
</evidence>
<evidence type="ECO:0000256" key="2">
    <source>
        <dbReference type="ARBA" id="ARBA00023235"/>
    </source>
</evidence>
<dbReference type="NCBIfam" id="TIGR02625">
    <property type="entry name" value="YiiL_rotase"/>
    <property type="match status" value="1"/>
</dbReference>
<reference evidence="7" key="1">
    <citation type="submission" date="2017-02" db="EMBL/GenBank/DDBJ databases">
        <authorList>
            <person name="Varghese N."/>
            <person name="Submissions S."/>
        </authorList>
    </citation>
    <scope>NUCLEOTIDE SEQUENCE [LARGE SCALE GENOMIC DNA]</scope>
    <source>
        <strain evidence="7">DSM 22720</strain>
    </source>
</reference>
<dbReference type="Pfam" id="PF05336">
    <property type="entry name" value="rhaM"/>
    <property type="match status" value="1"/>
</dbReference>
<dbReference type="Proteomes" id="UP000190162">
    <property type="component" value="Unassembled WGS sequence"/>
</dbReference>
<dbReference type="InterPro" id="IPR013448">
    <property type="entry name" value="L-rhamnose_mutarotase"/>
</dbReference>
<dbReference type="PANTHER" id="PTHR34389">
    <property type="entry name" value="L-RHAMNOSE MUTAROTASE"/>
    <property type="match status" value="1"/>
</dbReference>
<protein>
    <recommendedName>
        <fullName evidence="5">L-rhamnose mutarotase</fullName>
        <ecNumber evidence="5">5.1.3.32</ecNumber>
    </recommendedName>
</protein>
<dbReference type="RefSeq" id="WP_078752337.1">
    <property type="nucleotide sequence ID" value="NZ_FUXU01000020.1"/>
</dbReference>
<evidence type="ECO:0000256" key="1">
    <source>
        <dbReference type="ARBA" id="ARBA00022490"/>
    </source>
</evidence>
<dbReference type="PANTHER" id="PTHR34389:SF2">
    <property type="entry name" value="L-RHAMNOSE MUTAROTASE"/>
    <property type="match status" value="1"/>
</dbReference>
<dbReference type="EMBL" id="FUXU01000020">
    <property type="protein sequence ID" value="SKA53379.1"/>
    <property type="molecule type" value="Genomic_DNA"/>
</dbReference>
<evidence type="ECO:0000256" key="4">
    <source>
        <dbReference type="ARBA" id="ARBA00023308"/>
    </source>
</evidence>
<sequence>MYQAFVMYLNPDSKDEYKKRHDELWPELAALLKQQGISNYHISLNEQTLHLFGSMEVPDNFDAERLKQEPVMQRWWQYMAPLMRTKTGSNEPLSTSLTPMFFLE</sequence>
<dbReference type="SUPFAM" id="SSF54909">
    <property type="entry name" value="Dimeric alpha+beta barrel"/>
    <property type="match status" value="1"/>
</dbReference>